<evidence type="ECO:0000256" key="1">
    <source>
        <dbReference type="SAM" id="MobiDB-lite"/>
    </source>
</evidence>
<organism evidence="2">
    <name type="scientific">Hydatigena taeniaeformis</name>
    <name type="common">Feline tapeworm</name>
    <name type="synonym">Taenia taeniaeformis</name>
    <dbReference type="NCBI Taxonomy" id="6205"/>
    <lineage>
        <taxon>Eukaryota</taxon>
        <taxon>Metazoa</taxon>
        <taxon>Spiralia</taxon>
        <taxon>Lophotrochozoa</taxon>
        <taxon>Platyhelminthes</taxon>
        <taxon>Cestoda</taxon>
        <taxon>Eucestoda</taxon>
        <taxon>Cyclophyllidea</taxon>
        <taxon>Taeniidae</taxon>
        <taxon>Hydatigera</taxon>
    </lineage>
</organism>
<feature type="region of interest" description="Disordered" evidence="1">
    <location>
        <begin position="123"/>
        <end position="145"/>
    </location>
</feature>
<proteinExistence type="predicted"/>
<accession>A0A0R3XD17</accession>
<protein>
    <submittedName>
        <fullName evidence="2">Os06g0165000 protein</fullName>
    </submittedName>
</protein>
<evidence type="ECO:0000313" key="2">
    <source>
        <dbReference type="WBParaSite" id="TTAC_0001144401-mRNA-1"/>
    </source>
</evidence>
<name>A0A0R3XD17_HYDTA</name>
<feature type="region of interest" description="Disordered" evidence="1">
    <location>
        <begin position="20"/>
        <end position="48"/>
    </location>
</feature>
<dbReference type="AlphaFoldDB" id="A0A0R3XD17"/>
<reference evidence="2" key="1">
    <citation type="submission" date="2017-02" db="UniProtKB">
        <authorList>
            <consortium name="WormBaseParasite"/>
        </authorList>
    </citation>
    <scope>IDENTIFICATION</scope>
</reference>
<feature type="compositionally biased region" description="Acidic residues" evidence="1">
    <location>
        <begin position="29"/>
        <end position="44"/>
    </location>
</feature>
<sequence length="227" mass="24264">LPPPCSTSVRLGVWSSTPLPEVASAATDNGDDYGGDDDGGDDNDANISPHLRSTPLSVFSHPSILAVTIRTSRPLDTTTTCNRHDNSHHSNSGVALVTGARASRVGWSTCLPSTLLVSHPCKNAVSGGEAPPPPPPDSSASTLHPPRVTLHSHRVAMKCGFLHAMHTLLHRATLPHSHMGSWMDERADSSGLHRPSLLLIPSNQQTWPMRCPQPASLVLPLEVRRHT</sequence>
<dbReference type="WBParaSite" id="TTAC_0001144401-mRNA-1">
    <property type="protein sequence ID" value="TTAC_0001144401-mRNA-1"/>
    <property type="gene ID" value="TTAC_0001144401"/>
</dbReference>